<comment type="similarity">
    <text evidence="1">Belongs to the glutamate:Na(+) symporter (ESS) (TC 2.A.27) family.</text>
</comment>
<feature type="transmembrane region" description="Helical" evidence="1">
    <location>
        <begin position="98"/>
        <end position="122"/>
    </location>
</feature>
<dbReference type="InterPro" id="IPR004445">
    <property type="entry name" value="GltS"/>
</dbReference>
<comment type="function">
    <text evidence="1">Catalyzes the sodium-dependent transport of glutamate.</text>
</comment>
<feature type="transmembrane region" description="Helical" evidence="1">
    <location>
        <begin position="39"/>
        <end position="60"/>
    </location>
</feature>
<keyword evidence="1" id="KW-0406">Ion transport</keyword>
<accession>A0A0B9GZV0</accession>
<keyword evidence="1" id="KW-0472">Membrane</keyword>
<feature type="transmembrane region" description="Helical" evidence="1">
    <location>
        <begin position="280"/>
        <end position="300"/>
    </location>
</feature>
<protein>
    <recommendedName>
        <fullName evidence="1 2">Sodium/glutamate symporter</fullName>
    </recommendedName>
</protein>
<evidence type="ECO:0000313" key="4">
    <source>
        <dbReference type="Proteomes" id="UP000031278"/>
    </source>
</evidence>
<dbReference type="AlphaFoldDB" id="A0A0B9GZV0"/>
<keyword evidence="1" id="KW-1003">Cell membrane</keyword>
<evidence type="ECO:0000313" key="3">
    <source>
        <dbReference type="EMBL" id="KHT64221.1"/>
    </source>
</evidence>
<dbReference type="HAMAP" id="MF_02062">
    <property type="entry name" value="GltS"/>
    <property type="match status" value="1"/>
</dbReference>
<keyword evidence="1" id="KW-0739">Sodium transport</keyword>
<keyword evidence="1" id="KW-1133">Transmembrane helix</keyword>
<dbReference type="PANTHER" id="PTHR36178:SF1">
    <property type="entry name" value="SODIUM_GLUTAMATE SYMPORTER"/>
    <property type="match status" value="1"/>
</dbReference>
<feature type="transmembrane region" description="Helical" evidence="1">
    <location>
        <begin position="216"/>
        <end position="234"/>
    </location>
</feature>
<dbReference type="Pfam" id="PF03616">
    <property type="entry name" value="Glt_symporter"/>
    <property type="match status" value="1"/>
</dbReference>
<feature type="transmembrane region" description="Helical" evidence="1">
    <location>
        <begin position="340"/>
        <end position="362"/>
    </location>
</feature>
<organism evidence="3 4">
    <name type="scientific">Photobacterium gaetbulicola</name>
    <dbReference type="NCBI Taxonomy" id="1295392"/>
    <lineage>
        <taxon>Bacteria</taxon>
        <taxon>Pseudomonadati</taxon>
        <taxon>Pseudomonadota</taxon>
        <taxon>Gammaproteobacteria</taxon>
        <taxon>Vibrionales</taxon>
        <taxon>Vibrionaceae</taxon>
        <taxon>Photobacterium</taxon>
    </lineage>
</organism>
<dbReference type="NCBIfam" id="TIGR00210">
    <property type="entry name" value="gltS"/>
    <property type="match status" value="1"/>
</dbReference>
<reference evidence="3 4" key="1">
    <citation type="submission" date="2014-12" db="EMBL/GenBank/DDBJ databases">
        <title>Genome sequencing of Photobacterium gaetbulicola AD005a.</title>
        <authorList>
            <person name="Adrian T.G.S."/>
            <person name="Chan K.G."/>
        </authorList>
    </citation>
    <scope>NUCLEOTIDE SEQUENCE [LARGE SCALE GENOMIC DNA]</scope>
    <source>
        <strain evidence="3 4">AD005a</strain>
    </source>
</reference>
<comment type="subcellular location">
    <subcellularLocation>
        <location evidence="1">Cell inner membrane</location>
        <topology evidence="1">Multi-pass membrane protein</topology>
    </subcellularLocation>
</comment>
<feature type="transmembrane region" description="Helical" evidence="1">
    <location>
        <begin position="128"/>
        <end position="148"/>
    </location>
</feature>
<dbReference type="PANTHER" id="PTHR36178">
    <property type="entry name" value="SLR0625 PROTEIN"/>
    <property type="match status" value="1"/>
</dbReference>
<keyword evidence="1" id="KW-0769">Symport</keyword>
<dbReference type="GO" id="GO:0015501">
    <property type="term" value="F:glutamate:sodium symporter activity"/>
    <property type="evidence" value="ECO:0007669"/>
    <property type="project" value="UniProtKB-UniRule"/>
</dbReference>
<name>A0A0B9GZV0_9GAMM</name>
<evidence type="ECO:0000256" key="2">
    <source>
        <dbReference type="NCBIfam" id="TIGR00210"/>
    </source>
</evidence>
<keyword evidence="1" id="KW-0813">Transport</keyword>
<proteinExistence type="inferred from homology"/>
<feature type="transmembrane region" description="Helical" evidence="1">
    <location>
        <begin position="306"/>
        <end position="328"/>
    </location>
</feature>
<feature type="transmembrane region" description="Helical" evidence="1">
    <location>
        <begin position="66"/>
        <end position="86"/>
    </location>
</feature>
<keyword evidence="1" id="KW-0997">Cell inner membrane</keyword>
<feature type="transmembrane region" description="Helical" evidence="1">
    <location>
        <begin position="374"/>
        <end position="397"/>
    </location>
</feature>
<evidence type="ECO:0000256" key="1">
    <source>
        <dbReference type="HAMAP-Rule" id="MF_02062"/>
    </source>
</evidence>
<dbReference type="GO" id="GO:0015813">
    <property type="term" value="P:L-glutamate transmembrane transport"/>
    <property type="evidence" value="ECO:0007669"/>
    <property type="project" value="UniProtKB-UniRule"/>
</dbReference>
<keyword evidence="1" id="KW-0915">Sodium</keyword>
<dbReference type="GO" id="GO:0005886">
    <property type="term" value="C:plasma membrane"/>
    <property type="evidence" value="ECO:0007669"/>
    <property type="project" value="UniProtKB-SubCell"/>
</dbReference>
<dbReference type="Proteomes" id="UP000031278">
    <property type="component" value="Unassembled WGS sequence"/>
</dbReference>
<comment type="caution">
    <text evidence="3">The sequence shown here is derived from an EMBL/GenBank/DDBJ whole genome shotgun (WGS) entry which is preliminary data.</text>
</comment>
<feature type="transmembrane region" description="Helical" evidence="1">
    <location>
        <begin position="240"/>
        <end position="259"/>
    </location>
</feature>
<keyword evidence="1" id="KW-0812">Transmembrane</keyword>
<dbReference type="EMBL" id="JWLZ01000112">
    <property type="protein sequence ID" value="KHT64221.1"/>
    <property type="molecule type" value="Genomic_DNA"/>
</dbReference>
<feature type="transmembrane region" description="Helical" evidence="1">
    <location>
        <begin position="6"/>
        <end position="27"/>
    </location>
</feature>
<keyword evidence="1" id="KW-0029">Amino-acid transport</keyword>
<gene>
    <name evidence="1" type="primary">gltS</name>
    <name evidence="3" type="ORF">RJ45_07525</name>
</gene>
<sequence>MTMQTIAIDGFVSFTLAICLLFIGKFATMRFEVLRRYSIPEPVIGGFICAISVAFFYYFFETKVEFVLGARDTLLLYFFAGIGLSANIKTLLSGGKPLLILTLLAIVYIGLQNIVGVSMASLFGFEPLLGLMAGSISLIGGVGTTMAWSPAFAEMGMEGAAEIGIASNTLGLISACLVGGPIANYLIKKYCLEANADHQLDIGVCHNETVKLDHFGYLYAWLMLNLSLMLGYFVDMGLASMGLQLPMFVACLLAGIIIGNFKSVVLKQKASKNAQLGQTLISDVCLGMFLTMALMGLQLWQLQSSILFLSAVIVSQVILSIGFTLLVVFRAMGKNYEAAVISSGFGGITLGSTATAIVNMTAVTQQHGAAHKAFIIVPLVCGFFIDIANALIINGFMQLL</sequence>